<keyword evidence="2" id="KW-1185">Reference proteome</keyword>
<comment type="caution">
    <text evidence="1">The sequence shown here is derived from an EMBL/GenBank/DDBJ whole genome shotgun (WGS) entry which is preliminary data.</text>
</comment>
<sequence length="497" mass="56042">MKIPNDNPHKLNQILQPASETEKYLNFFSRGFLILDSLSTPPVEVSSWNTMTLGDRIIYFSPDLPARKSFTESGEEVVVLGIAFGISSKSEDSFATANRIATTYRDRGLEASLDYLENVSGRFVALIYKEQTLNIIGDPMGTISVFWYKTSSNQIVISSHDALISDTVGGLSSNAIRKVLGHPDYISPQGRAVPGILTPHDNVQQLFPNCMLTVKEGVVEHSRIFPRNDCPSLSLDDAYELMVTELTRQINLWLSLPKLPILGLTAGQDSGLVLAAGLKRFQEENTTALTYHFFDKNTPSTLLDLKKANKRALLARLPHAILDINQLDDGNSEAAKLYNKTFRNFARFPSQAMSFYESLPFNSQFFLSVGGEIGNAFYQDRSGNPLSPISLSKKYTHSKFQDNPELLENFAAYIDYVEFDKAEGKGYDLYDLFYWEHRLGKWASLWYSELDLTTMPAIPMNSRKFLNAMLSQPFESRKFKKLYSLASQRIASPFWQN</sequence>
<reference evidence="2" key="1">
    <citation type="journal article" date="2019" name="Int. J. Syst. Evol. Microbiol.">
        <title>The Global Catalogue of Microorganisms (GCM) 10K type strain sequencing project: providing services to taxonomists for standard genome sequencing and annotation.</title>
        <authorList>
            <consortium name="The Broad Institute Genomics Platform"/>
            <consortium name="The Broad Institute Genome Sequencing Center for Infectious Disease"/>
            <person name="Wu L."/>
            <person name="Ma J."/>
        </authorList>
    </citation>
    <scope>NUCLEOTIDE SEQUENCE [LARGE SCALE GENOMIC DNA]</scope>
    <source>
        <strain evidence="2">JCM 18541</strain>
    </source>
</reference>
<organism evidence="1 2">
    <name type="scientific">Rothia endophytica</name>
    <dbReference type="NCBI Taxonomy" id="1324766"/>
    <lineage>
        <taxon>Bacteria</taxon>
        <taxon>Bacillati</taxon>
        <taxon>Actinomycetota</taxon>
        <taxon>Actinomycetes</taxon>
        <taxon>Micrococcales</taxon>
        <taxon>Micrococcaceae</taxon>
        <taxon>Rothia</taxon>
    </lineage>
</organism>
<evidence type="ECO:0000313" key="2">
    <source>
        <dbReference type="Proteomes" id="UP001500187"/>
    </source>
</evidence>
<dbReference type="EMBL" id="BAABKP010000001">
    <property type="protein sequence ID" value="GAA4788134.1"/>
    <property type="molecule type" value="Genomic_DNA"/>
</dbReference>
<dbReference type="RefSeq" id="WP_345443685.1">
    <property type="nucleotide sequence ID" value="NZ_BAABKP010000001.1"/>
</dbReference>
<evidence type="ECO:0008006" key="3">
    <source>
        <dbReference type="Google" id="ProtNLM"/>
    </source>
</evidence>
<accession>A0ABP9AZK3</accession>
<evidence type="ECO:0000313" key="1">
    <source>
        <dbReference type="EMBL" id="GAA4788134.1"/>
    </source>
</evidence>
<name>A0ABP9AZK3_9MICC</name>
<proteinExistence type="predicted"/>
<gene>
    <name evidence="1" type="ORF">GCM10023352_02320</name>
</gene>
<dbReference type="Proteomes" id="UP001500187">
    <property type="component" value="Unassembled WGS sequence"/>
</dbReference>
<protein>
    <recommendedName>
        <fullName evidence="3">Asparagine synthase</fullName>
    </recommendedName>
</protein>